<dbReference type="EMBL" id="ML978067">
    <property type="protein sequence ID" value="KAF2019172.1"/>
    <property type="molecule type" value="Genomic_DNA"/>
</dbReference>
<sequence>MQIRFPFSRGRPSSASFSSSSSPPEYVPLKAIDGPTSTNNGPSKQKGRFFAVAWLILLVGYIWLFVALYQNGRNRAGSSTIVRETVGLEPQARIFKEDQKYANRPNLTTNKAWLDLFPMQGGFFRHPKIAPERSTFSTFHQLHCLDGIRHGYWSLFDMVMQGQKMAESELPHHASAQHFMHCLDLIRNAMMCQPDLTVEVQNDKLGGVEGFGTEHSCIDWKKLVDWTSEWETYRQDEDEHRMGDYDDERYQEHGHAHNHHKRP</sequence>
<dbReference type="OrthoDB" id="3687641at2759"/>
<dbReference type="RefSeq" id="XP_033387511.1">
    <property type="nucleotide sequence ID" value="XM_033520826.1"/>
</dbReference>
<evidence type="ECO:0000256" key="5">
    <source>
        <dbReference type="SAM" id="Phobius"/>
    </source>
</evidence>
<proteinExistence type="inferred from homology"/>
<keyword evidence="5" id="KW-0812">Transmembrane</keyword>
<dbReference type="Proteomes" id="UP000799778">
    <property type="component" value="Unassembled WGS sequence"/>
</dbReference>
<dbReference type="PANTHER" id="PTHR33365:SF11">
    <property type="entry name" value="TAT PATHWAY SIGNAL SEQUENCE"/>
    <property type="match status" value="1"/>
</dbReference>
<evidence type="ECO:0000313" key="6">
    <source>
        <dbReference type="EMBL" id="KAF2019172.1"/>
    </source>
</evidence>
<name>A0A6A5Y122_9PLEO</name>
<keyword evidence="2" id="KW-0560">Oxidoreductase</keyword>
<comment type="pathway">
    <text evidence="1">Mycotoxin biosynthesis.</text>
</comment>
<feature type="region of interest" description="Disordered" evidence="4">
    <location>
        <begin position="1"/>
        <end position="41"/>
    </location>
</feature>
<keyword evidence="7" id="KW-1185">Reference proteome</keyword>
<gene>
    <name evidence="6" type="ORF">BU24DRAFT_114526</name>
</gene>
<dbReference type="Pfam" id="PF11807">
    <property type="entry name" value="UstYa"/>
    <property type="match status" value="1"/>
</dbReference>
<evidence type="ECO:0000256" key="3">
    <source>
        <dbReference type="ARBA" id="ARBA00035112"/>
    </source>
</evidence>
<dbReference type="AlphaFoldDB" id="A0A6A5Y122"/>
<evidence type="ECO:0000256" key="2">
    <source>
        <dbReference type="ARBA" id="ARBA00023002"/>
    </source>
</evidence>
<organism evidence="6 7">
    <name type="scientific">Aaosphaeria arxii CBS 175.79</name>
    <dbReference type="NCBI Taxonomy" id="1450172"/>
    <lineage>
        <taxon>Eukaryota</taxon>
        <taxon>Fungi</taxon>
        <taxon>Dikarya</taxon>
        <taxon>Ascomycota</taxon>
        <taxon>Pezizomycotina</taxon>
        <taxon>Dothideomycetes</taxon>
        <taxon>Pleosporomycetidae</taxon>
        <taxon>Pleosporales</taxon>
        <taxon>Pleosporales incertae sedis</taxon>
        <taxon>Aaosphaeria</taxon>
    </lineage>
</organism>
<dbReference type="GeneID" id="54278223"/>
<accession>A0A6A5Y122</accession>
<feature type="compositionally biased region" description="Low complexity" evidence="4">
    <location>
        <begin position="1"/>
        <end position="24"/>
    </location>
</feature>
<keyword evidence="5" id="KW-1133">Transmembrane helix</keyword>
<comment type="similarity">
    <text evidence="3">Belongs to the ustYa family.</text>
</comment>
<evidence type="ECO:0000256" key="4">
    <source>
        <dbReference type="SAM" id="MobiDB-lite"/>
    </source>
</evidence>
<protein>
    <recommendedName>
        <fullName evidence="8">Oxidase ustYa</fullName>
    </recommendedName>
</protein>
<evidence type="ECO:0000256" key="1">
    <source>
        <dbReference type="ARBA" id="ARBA00004685"/>
    </source>
</evidence>
<dbReference type="GO" id="GO:0043386">
    <property type="term" value="P:mycotoxin biosynthetic process"/>
    <property type="evidence" value="ECO:0007669"/>
    <property type="project" value="InterPro"/>
</dbReference>
<evidence type="ECO:0000313" key="7">
    <source>
        <dbReference type="Proteomes" id="UP000799778"/>
    </source>
</evidence>
<evidence type="ECO:0008006" key="8">
    <source>
        <dbReference type="Google" id="ProtNLM"/>
    </source>
</evidence>
<keyword evidence="5" id="KW-0472">Membrane</keyword>
<dbReference type="PANTHER" id="PTHR33365">
    <property type="entry name" value="YALI0B05434P"/>
    <property type="match status" value="1"/>
</dbReference>
<dbReference type="GO" id="GO:0016491">
    <property type="term" value="F:oxidoreductase activity"/>
    <property type="evidence" value="ECO:0007669"/>
    <property type="project" value="UniProtKB-KW"/>
</dbReference>
<dbReference type="InterPro" id="IPR021765">
    <property type="entry name" value="UstYa-like"/>
</dbReference>
<reference evidence="6" key="1">
    <citation type="journal article" date="2020" name="Stud. Mycol.">
        <title>101 Dothideomycetes genomes: a test case for predicting lifestyles and emergence of pathogens.</title>
        <authorList>
            <person name="Haridas S."/>
            <person name="Albert R."/>
            <person name="Binder M."/>
            <person name="Bloem J."/>
            <person name="Labutti K."/>
            <person name="Salamov A."/>
            <person name="Andreopoulos B."/>
            <person name="Baker S."/>
            <person name="Barry K."/>
            <person name="Bills G."/>
            <person name="Bluhm B."/>
            <person name="Cannon C."/>
            <person name="Castanera R."/>
            <person name="Culley D."/>
            <person name="Daum C."/>
            <person name="Ezra D."/>
            <person name="Gonzalez J."/>
            <person name="Henrissat B."/>
            <person name="Kuo A."/>
            <person name="Liang C."/>
            <person name="Lipzen A."/>
            <person name="Lutzoni F."/>
            <person name="Magnuson J."/>
            <person name="Mondo S."/>
            <person name="Nolan M."/>
            <person name="Ohm R."/>
            <person name="Pangilinan J."/>
            <person name="Park H.-J."/>
            <person name="Ramirez L."/>
            <person name="Alfaro M."/>
            <person name="Sun H."/>
            <person name="Tritt A."/>
            <person name="Yoshinaga Y."/>
            <person name="Zwiers L.-H."/>
            <person name="Turgeon B."/>
            <person name="Goodwin S."/>
            <person name="Spatafora J."/>
            <person name="Crous P."/>
            <person name="Grigoriev I."/>
        </authorList>
    </citation>
    <scope>NUCLEOTIDE SEQUENCE</scope>
    <source>
        <strain evidence="6">CBS 175.79</strain>
    </source>
</reference>
<feature type="transmembrane region" description="Helical" evidence="5">
    <location>
        <begin position="49"/>
        <end position="69"/>
    </location>
</feature>